<organism evidence="1 2">
    <name type="scientific">Litorilinea aerophila</name>
    <dbReference type="NCBI Taxonomy" id="1204385"/>
    <lineage>
        <taxon>Bacteria</taxon>
        <taxon>Bacillati</taxon>
        <taxon>Chloroflexota</taxon>
        <taxon>Caldilineae</taxon>
        <taxon>Caldilineales</taxon>
        <taxon>Caldilineaceae</taxon>
        <taxon>Litorilinea</taxon>
    </lineage>
</organism>
<evidence type="ECO:0000313" key="2">
    <source>
        <dbReference type="Proteomes" id="UP000317371"/>
    </source>
</evidence>
<dbReference type="Pfam" id="PF04199">
    <property type="entry name" value="Cyclase"/>
    <property type="match status" value="1"/>
</dbReference>
<dbReference type="InParanoid" id="A0A540VBI4"/>
<accession>A0A540VBI4</accession>
<dbReference type="Proteomes" id="UP000317371">
    <property type="component" value="Unassembled WGS sequence"/>
</dbReference>
<sequence length="215" mass="24205">MAKQVIDLTLTAYHGMRGVEIYPNTSIAREGYNTTQLHLYSHAGTHMDAPRHFLEDGRTIDRLDLQKCVGPALVVDLTHKEPNSFITVEDLAPVAARIGPGARLLLHTGWSHHAELPDYRTHFPRISRELARWLVDRGVWLLGVEMPSVASLQDREELREVHQILLRGEVVIVECLAHLEELPEEVEFIALPLKIQDGDGTPVRAVALVERSEQP</sequence>
<dbReference type="GO" id="GO:0004061">
    <property type="term" value="F:arylformamidase activity"/>
    <property type="evidence" value="ECO:0007669"/>
    <property type="project" value="InterPro"/>
</dbReference>
<name>A0A540VBI4_9CHLR</name>
<dbReference type="GO" id="GO:0019441">
    <property type="term" value="P:L-tryptophan catabolic process to kynurenine"/>
    <property type="evidence" value="ECO:0007669"/>
    <property type="project" value="InterPro"/>
</dbReference>
<dbReference type="InterPro" id="IPR007325">
    <property type="entry name" value="KFase/CYL"/>
</dbReference>
<dbReference type="SUPFAM" id="SSF102198">
    <property type="entry name" value="Putative cyclase"/>
    <property type="match status" value="1"/>
</dbReference>
<evidence type="ECO:0000313" key="1">
    <source>
        <dbReference type="EMBL" id="TQE94092.1"/>
    </source>
</evidence>
<proteinExistence type="predicted"/>
<dbReference type="RefSeq" id="WP_141611659.1">
    <property type="nucleotide sequence ID" value="NZ_VIGC02000028.1"/>
</dbReference>
<dbReference type="InterPro" id="IPR037175">
    <property type="entry name" value="KFase_sf"/>
</dbReference>
<reference evidence="1 2" key="1">
    <citation type="submission" date="2019-06" db="EMBL/GenBank/DDBJ databases">
        <title>Genome sequence of Litorilinea aerophila BAA-2444.</title>
        <authorList>
            <person name="Maclea K.S."/>
            <person name="Maurais E.G."/>
            <person name="Iannazzi L.C."/>
        </authorList>
    </citation>
    <scope>NUCLEOTIDE SEQUENCE [LARGE SCALE GENOMIC DNA]</scope>
    <source>
        <strain evidence="1 2">ATCC BAA-2444</strain>
    </source>
</reference>
<dbReference type="EMBL" id="VIGC01000028">
    <property type="protein sequence ID" value="TQE94092.1"/>
    <property type="molecule type" value="Genomic_DNA"/>
</dbReference>
<comment type="caution">
    <text evidence="1">The sequence shown here is derived from an EMBL/GenBank/DDBJ whole genome shotgun (WGS) entry which is preliminary data.</text>
</comment>
<dbReference type="PANTHER" id="PTHR31118:SF32">
    <property type="entry name" value="KYNURENINE FORMAMIDASE"/>
    <property type="match status" value="1"/>
</dbReference>
<dbReference type="PANTHER" id="PTHR31118">
    <property type="entry name" value="CYCLASE-LIKE PROTEIN 2"/>
    <property type="match status" value="1"/>
</dbReference>
<gene>
    <name evidence="1" type="ORF">FKZ61_18570</name>
</gene>
<dbReference type="Gene3D" id="3.50.30.50">
    <property type="entry name" value="Putative cyclase"/>
    <property type="match status" value="1"/>
</dbReference>
<dbReference type="OrthoDB" id="9796085at2"/>
<protein>
    <submittedName>
        <fullName evidence="1">Cyclase family protein</fullName>
    </submittedName>
</protein>
<dbReference type="AlphaFoldDB" id="A0A540VBI4"/>
<keyword evidence="2" id="KW-1185">Reference proteome</keyword>